<dbReference type="SUPFAM" id="SSF52172">
    <property type="entry name" value="CheY-like"/>
    <property type="match status" value="1"/>
</dbReference>
<dbReference type="InterPro" id="IPR001789">
    <property type="entry name" value="Sig_transdc_resp-reg_receiver"/>
</dbReference>
<dbReference type="PROSITE" id="PS50110">
    <property type="entry name" value="RESPONSE_REGULATORY"/>
    <property type="match status" value="1"/>
</dbReference>
<dbReference type="InterPro" id="IPR007492">
    <property type="entry name" value="LytTR_DNA-bd_dom"/>
</dbReference>
<dbReference type="PROSITE" id="PS50930">
    <property type="entry name" value="HTH_LYTTR"/>
    <property type="match status" value="1"/>
</dbReference>
<dbReference type="PANTHER" id="PTHR37299:SF1">
    <property type="entry name" value="STAGE 0 SPORULATION PROTEIN A HOMOLOG"/>
    <property type="match status" value="1"/>
</dbReference>
<reference evidence="4 5" key="1">
    <citation type="submission" date="2018-08" db="EMBL/GenBank/DDBJ databases">
        <title>Bacillus chawlae sp. nov., Bacillus glennii sp. nov., and Bacillus saganii sp. nov. Isolated from the Vehicle Assembly Building at Kennedy Space Center where the Viking Spacecraft were Assembled.</title>
        <authorList>
            <person name="Seuylemezian A."/>
            <person name="Vaishampayan P."/>
        </authorList>
    </citation>
    <scope>NUCLEOTIDE SEQUENCE [LARGE SCALE GENOMIC DNA]</scope>
    <source>
        <strain evidence="4 5">V47-23a</strain>
    </source>
</reference>
<dbReference type="Gene3D" id="2.40.50.1020">
    <property type="entry name" value="LytTr DNA-binding domain"/>
    <property type="match status" value="1"/>
</dbReference>
<keyword evidence="1" id="KW-0597">Phosphoprotein</keyword>
<dbReference type="InterPro" id="IPR046947">
    <property type="entry name" value="LytR-like"/>
</dbReference>
<dbReference type="OrthoDB" id="3190595at2"/>
<dbReference type="Pfam" id="PF00072">
    <property type="entry name" value="Response_reg"/>
    <property type="match status" value="1"/>
</dbReference>
<feature type="modified residue" description="4-aspartylphosphate" evidence="1">
    <location>
        <position position="53"/>
    </location>
</feature>
<evidence type="ECO:0000256" key="1">
    <source>
        <dbReference type="PROSITE-ProRule" id="PRU00169"/>
    </source>
</evidence>
<dbReference type="Proteomes" id="UP000264541">
    <property type="component" value="Unassembled WGS sequence"/>
</dbReference>
<evidence type="ECO:0000259" key="3">
    <source>
        <dbReference type="PROSITE" id="PS50930"/>
    </source>
</evidence>
<keyword evidence="5" id="KW-1185">Reference proteome</keyword>
<feature type="domain" description="HTH LytTR-type" evidence="3">
    <location>
        <begin position="133"/>
        <end position="235"/>
    </location>
</feature>
<accession>A0A372LRG9</accession>
<dbReference type="SMART" id="SM00448">
    <property type="entry name" value="REC"/>
    <property type="match status" value="1"/>
</dbReference>
<protein>
    <submittedName>
        <fullName evidence="4">DNA-binding response regulator</fullName>
    </submittedName>
</protein>
<evidence type="ECO:0000313" key="5">
    <source>
        <dbReference type="Proteomes" id="UP000264541"/>
    </source>
</evidence>
<sequence length="235" mass="26782">MKVLIAEDDSSTRKFLKHFIERLPNFDIVGEACNGEDLISSIVTSRPDIVLVDIGMPLLNGMDAIKSCVNLFPMLQVIFITGSDDYALEAFNVKAVDYILKPVEGVRLYTALERAAQNHDQALNKKTAPKKDLMIKLNQSIIFIPQEEILFIERLERKSVIHTKVRQYETNDSLGHLGSLLDSRFLACHRSYIINMEKLEMVEASGQSYKAHFKNYEKTAKISKNKLVELQQYKS</sequence>
<dbReference type="GO" id="GO:0003677">
    <property type="term" value="F:DNA binding"/>
    <property type="evidence" value="ECO:0007669"/>
    <property type="project" value="UniProtKB-KW"/>
</dbReference>
<proteinExistence type="predicted"/>
<dbReference type="AlphaFoldDB" id="A0A372LRG9"/>
<comment type="caution">
    <text evidence="4">The sequence shown here is derived from an EMBL/GenBank/DDBJ whole genome shotgun (WGS) entry which is preliminary data.</text>
</comment>
<dbReference type="EMBL" id="QVTE01000011">
    <property type="protein sequence ID" value="RFU70798.1"/>
    <property type="molecule type" value="Genomic_DNA"/>
</dbReference>
<feature type="domain" description="Response regulatory" evidence="2">
    <location>
        <begin position="2"/>
        <end position="116"/>
    </location>
</feature>
<dbReference type="PANTHER" id="PTHR37299">
    <property type="entry name" value="TRANSCRIPTIONAL REGULATOR-RELATED"/>
    <property type="match status" value="1"/>
</dbReference>
<dbReference type="CDD" id="cd17536">
    <property type="entry name" value="REC_YesN-like"/>
    <property type="match status" value="1"/>
</dbReference>
<name>A0A372LRG9_9BACI</name>
<dbReference type="SMART" id="SM00850">
    <property type="entry name" value="LytTR"/>
    <property type="match status" value="1"/>
</dbReference>
<dbReference type="RefSeq" id="WP_117325536.1">
    <property type="nucleotide sequence ID" value="NZ_QVTE01000011.1"/>
</dbReference>
<organism evidence="4 5">
    <name type="scientific">Peribacillus saganii</name>
    <dbReference type="NCBI Taxonomy" id="2303992"/>
    <lineage>
        <taxon>Bacteria</taxon>
        <taxon>Bacillati</taxon>
        <taxon>Bacillota</taxon>
        <taxon>Bacilli</taxon>
        <taxon>Bacillales</taxon>
        <taxon>Bacillaceae</taxon>
        <taxon>Peribacillus</taxon>
    </lineage>
</organism>
<keyword evidence="4" id="KW-0238">DNA-binding</keyword>
<gene>
    <name evidence="4" type="ORF">D0469_04945</name>
</gene>
<evidence type="ECO:0000259" key="2">
    <source>
        <dbReference type="PROSITE" id="PS50110"/>
    </source>
</evidence>
<dbReference type="Gene3D" id="3.40.50.2300">
    <property type="match status" value="1"/>
</dbReference>
<evidence type="ECO:0000313" key="4">
    <source>
        <dbReference type="EMBL" id="RFU70798.1"/>
    </source>
</evidence>
<dbReference type="InterPro" id="IPR011006">
    <property type="entry name" value="CheY-like_superfamily"/>
</dbReference>
<dbReference type="GO" id="GO:0000156">
    <property type="term" value="F:phosphorelay response regulator activity"/>
    <property type="evidence" value="ECO:0007669"/>
    <property type="project" value="InterPro"/>
</dbReference>
<dbReference type="Pfam" id="PF04397">
    <property type="entry name" value="LytTR"/>
    <property type="match status" value="1"/>
</dbReference>